<reference evidence="2" key="1">
    <citation type="journal article" date="2024" name="Front. Bioeng. Biotechnol.">
        <title>Genome-scale model development and genomic sequencing of the oleaginous clade Lipomyces.</title>
        <authorList>
            <person name="Czajka J.J."/>
            <person name="Han Y."/>
            <person name="Kim J."/>
            <person name="Mondo S.J."/>
            <person name="Hofstad B.A."/>
            <person name="Robles A."/>
            <person name="Haridas S."/>
            <person name="Riley R."/>
            <person name="LaButti K."/>
            <person name="Pangilinan J."/>
            <person name="Andreopoulos W."/>
            <person name="Lipzen A."/>
            <person name="Yan J."/>
            <person name="Wang M."/>
            <person name="Ng V."/>
            <person name="Grigoriev I.V."/>
            <person name="Spatafora J.W."/>
            <person name="Magnuson J.K."/>
            <person name="Baker S.E."/>
            <person name="Pomraning K.R."/>
        </authorList>
    </citation>
    <scope>NUCLEOTIDE SEQUENCE [LARGE SCALE GENOMIC DNA]</scope>
    <source>
        <strain evidence="2">CBS 10300</strain>
    </source>
</reference>
<dbReference type="EMBL" id="MU970067">
    <property type="protein sequence ID" value="KAK9322989.1"/>
    <property type="molecule type" value="Genomic_DNA"/>
</dbReference>
<dbReference type="Proteomes" id="UP001489719">
    <property type="component" value="Unassembled WGS sequence"/>
</dbReference>
<gene>
    <name evidence="1" type="ORF">V1517DRAFT_321539</name>
</gene>
<organism evidence="1 2">
    <name type="scientific">Lipomyces orientalis</name>
    <dbReference type="NCBI Taxonomy" id="1233043"/>
    <lineage>
        <taxon>Eukaryota</taxon>
        <taxon>Fungi</taxon>
        <taxon>Dikarya</taxon>
        <taxon>Ascomycota</taxon>
        <taxon>Saccharomycotina</taxon>
        <taxon>Lipomycetes</taxon>
        <taxon>Lipomycetales</taxon>
        <taxon>Lipomycetaceae</taxon>
        <taxon>Lipomyces</taxon>
    </lineage>
</organism>
<comment type="caution">
    <text evidence="1">The sequence shown here is derived from an EMBL/GenBank/DDBJ whole genome shotgun (WGS) entry which is preliminary data.</text>
</comment>
<keyword evidence="2" id="KW-1185">Reference proteome</keyword>
<evidence type="ECO:0000313" key="1">
    <source>
        <dbReference type="EMBL" id="KAK9322989.1"/>
    </source>
</evidence>
<name>A0ACC3TPB8_9ASCO</name>
<accession>A0ACC3TPB8</accession>
<protein>
    <submittedName>
        <fullName evidence="1">Uncharacterized protein</fullName>
    </submittedName>
</protein>
<evidence type="ECO:0000313" key="2">
    <source>
        <dbReference type="Proteomes" id="UP001489719"/>
    </source>
</evidence>
<proteinExistence type="predicted"/>
<sequence length="609" mass="67142">MPSQNSPAQIHQPPPTFSCTLNGADTMCDLSTIQGICAECCCCFEPCPDNAHCDIAPCTDEHGGDCNDVNCDISSCDDTYCDLGCDVTPCGLEPPALSPARASCCLTCFKTIWPGSEGRAASSMSTTTDSSATPSPVSTPLPRQQQGDGIYCHWGDDCTFVFTSPSDLDEHLRTSHISFLQHQDEQQQQRQQQQQQHLEHLQAQANSASAGLACRWDSCTVTAEELDALLNHVKNDHMGGLTAEIPALSAGTTAAPVIVNPDDALECHWNHCSDATIDPNVVDARLLQRMSTFAAPPLHCEWDACDFMTLTSNSLVSHVVHDHVPAQQQQYQQRQQVSHENLPSHSHHHPGHSHHAHGSMQISHSHAETTPESGHHHKCLWVTDGKLCGLCFSCSQGLSEHIITSHVGSRKQEYTCMWSGCERNTRSFQQRQKIIRHLQVHTHNRPFECHICGRKFAEQLVLRQHLRVHSGERPYECKVCGKRFAASTALSVHLRTHTGEKPLSCKWPGCGKTFSESSNLAKHMRTHTADRRFKCPAEGCTKDFLRHDQLVRHMRTHAHVSSSDGGGSDGANAHTKVPVKAEIVGTHDELKLEHIKMPAIDVVYSNALL</sequence>